<accession>A0A5J4VPB1</accession>
<protein>
    <submittedName>
        <fullName evidence="2">Uncharacterized protein</fullName>
    </submittedName>
</protein>
<feature type="compositionally biased region" description="Basic and acidic residues" evidence="1">
    <location>
        <begin position="42"/>
        <end position="53"/>
    </location>
</feature>
<organism evidence="2 3">
    <name type="scientific">Streblomastix strix</name>
    <dbReference type="NCBI Taxonomy" id="222440"/>
    <lineage>
        <taxon>Eukaryota</taxon>
        <taxon>Metamonada</taxon>
        <taxon>Preaxostyla</taxon>
        <taxon>Oxymonadida</taxon>
        <taxon>Streblomastigidae</taxon>
        <taxon>Streblomastix</taxon>
    </lineage>
</organism>
<reference evidence="2 3" key="1">
    <citation type="submission" date="2019-03" db="EMBL/GenBank/DDBJ databases">
        <title>Single cell metagenomics reveals metabolic interactions within the superorganism composed of flagellate Streblomastix strix and complex community of Bacteroidetes bacteria on its surface.</title>
        <authorList>
            <person name="Treitli S.C."/>
            <person name="Kolisko M."/>
            <person name="Husnik F."/>
            <person name="Keeling P."/>
            <person name="Hampl V."/>
        </authorList>
    </citation>
    <scope>NUCLEOTIDE SEQUENCE [LARGE SCALE GENOMIC DNA]</scope>
    <source>
        <strain evidence="2">ST1C</strain>
    </source>
</reference>
<feature type="non-terminal residue" evidence="2">
    <location>
        <position position="1"/>
    </location>
</feature>
<dbReference type="EMBL" id="SNRW01005790">
    <property type="protein sequence ID" value="KAA6384374.1"/>
    <property type="molecule type" value="Genomic_DNA"/>
</dbReference>
<feature type="compositionally biased region" description="Acidic residues" evidence="1">
    <location>
        <begin position="1"/>
        <end position="20"/>
    </location>
</feature>
<evidence type="ECO:0000313" key="3">
    <source>
        <dbReference type="Proteomes" id="UP000324800"/>
    </source>
</evidence>
<name>A0A5J4VPB1_9EUKA</name>
<gene>
    <name evidence="2" type="ORF">EZS28_020096</name>
</gene>
<proteinExistence type="predicted"/>
<evidence type="ECO:0000313" key="2">
    <source>
        <dbReference type="EMBL" id="KAA6384374.1"/>
    </source>
</evidence>
<sequence length="53" mass="6223">DDLDDDYAEDEEEGDLDTGIENEWMNKILEKTPQLQGNRKNKTTDKKENLNPR</sequence>
<evidence type="ECO:0000256" key="1">
    <source>
        <dbReference type="SAM" id="MobiDB-lite"/>
    </source>
</evidence>
<dbReference type="AlphaFoldDB" id="A0A5J4VPB1"/>
<feature type="region of interest" description="Disordered" evidence="1">
    <location>
        <begin position="1"/>
        <end position="53"/>
    </location>
</feature>
<comment type="caution">
    <text evidence="2">The sequence shown here is derived from an EMBL/GenBank/DDBJ whole genome shotgun (WGS) entry which is preliminary data.</text>
</comment>
<dbReference type="Proteomes" id="UP000324800">
    <property type="component" value="Unassembled WGS sequence"/>
</dbReference>